<dbReference type="PANTHER" id="PTHR28122">
    <property type="entry name" value="E3 UBIQUITIN-PROTEIN LIGASE SUBSTRATE RECEPTOR MMS22"/>
    <property type="match status" value="1"/>
</dbReference>
<reference evidence="2" key="1">
    <citation type="journal article" date="2020" name="Stud. Mycol.">
        <title>101 Dothideomycetes genomes: a test case for predicting lifestyles and emergence of pathogens.</title>
        <authorList>
            <person name="Haridas S."/>
            <person name="Albert R."/>
            <person name="Binder M."/>
            <person name="Bloem J."/>
            <person name="Labutti K."/>
            <person name="Salamov A."/>
            <person name="Andreopoulos B."/>
            <person name="Baker S."/>
            <person name="Barry K."/>
            <person name="Bills G."/>
            <person name="Bluhm B."/>
            <person name="Cannon C."/>
            <person name="Castanera R."/>
            <person name="Culley D."/>
            <person name="Daum C."/>
            <person name="Ezra D."/>
            <person name="Gonzalez J."/>
            <person name="Henrissat B."/>
            <person name="Kuo A."/>
            <person name="Liang C."/>
            <person name="Lipzen A."/>
            <person name="Lutzoni F."/>
            <person name="Magnuson J."/>
            <person name="Mondo S."/>
            <person name="Nolan M."/>
            <person name="Ohm R."/>
            <person name="Pangilinan J."/>
            <person name="Park H.-J."/>
            <person name="Ramirez L."/>
            <person name="Alfaro M."/>
            <person name="Sun H."/>
            <person name="Tritt A."/>
            <person name="Yoshinaga Y."/>
            <person name="Zwiers L.-H."/>
            <person name="Turgeon B."/>
            <person name="Goodwin S."/>
            <person name="Spatafora J."/>
            <person name="Crous P."/>
            <person name="Grigoriev I."/>
        </authorList>
    </citation>
    <scope>NUCLEOTIDE SEQUENCE</scope>
    <source>
        <strain evidence="2">CBS 130266</strain>
    </source>
</reference>
<feature type="region of interest" description="Disordered" evidence="1">
    <location>
        <begin position="744"/>
        <end position="768"/>
    </location>
</feature>
<organism evidence="2 3">
    <name type="scientific">Tothia fuscella</name>
    <dbReference type="NCBI Taxonomy" id="1048955"/>
    <lineage>
        <taxon>Eukaryota</taxon>
        <taxon>Fungi</taxon>
        <taxon>Dikarya</taxon>
        <taxon>Ascomycota</taxon>
        <taxon>Pezizomycotina</taxon>
        <taxon>Dothideomycetes</taxon>
        <taxon>Pleosporomycetidae</taxon>
        <taxon>Venturiales</taxon>
        <taxon>Cylindrosympodiaceae</taxon>
        <taxon>Tothia</taxon>
    </lineage>
</organism>
<evidence type="ECO:0000256" key="1">
    <source>
        <dbReference type="SAM" id="MobiDB-lite"/>
    </source>
</evidence>
<feature type="region of interest" description="Disordered" evidence="1">
    <location>
        <begin position="1"/>
        <end position="26"/>
    </location>
</feature>
<sequence length="1322" mass="149562">MMPHENQSKLQRKASPHKASAHNLDASLLVRHNPRKIRARRLDVETSDYRQPIGLPSLATRRSASAEFFPSGQPTLQDLGPFGAHFTTDFDVFPLPMDTYFHDTTLIGSGEFGRAISMVHRSFDVSHGRHIIVHAGRSCAWAQWTDEMATFLHETFGALIARLEDQLPLEEANLDTYAASSVLFLRRIIKANSDTLSFFDPVDRVSCVERFLDVLEPLSAATLERLSSFQALPGKQNLARLLFRALSLQLVLTRQLFAIAQQTISSSTIDSRISSIVLDVSTAVLRYLNDQVFDQVREFLNQNQRRAVREGGIRDEAPAIEAIVMLWHTLKSLDIPGASFWSIINTVCSSGVKDTIKSGTLERKWYNIFTVLPLLEFDNNGLLRAGQRFQEPHDNWEMIRLLLSRVFTLYPATSAIPGSNVNKYMRSLLARCHQLIRGWGWHRCELIIGLIFDFFARNKLAPLQNEVISKSPLFLEILDQHPNLEISLEDSSFHIFLKILGTGLQGMRNIYTEKKITSIAWRCIPNHGRSYRNDEELHPEDLVALRNNHDLLCTLYWASPPKSRPRIDTIHNLVEHSTSQRAACRLNIKAWANLVKFQLSTKEPTETLEPFAVWFNDIVEQTISLYKLAPSEAQEAYEKARKEGNTSLSAGDLMRTVSRNQSNVLASLVDAAVGLRNSLPSASSPINAAYLLEKTNISHIFGLFGLFKPRANPCIIEVLHVYSAFLDLQSKHISSHASRIVNEESQDYGDWPDPEVNAEGANRQPESPEIVPHDFTFGPLAQLLSTCFGAESSPEDALLSTLVDTWTKLALYSVQTKQKDWGIFLDNYSAHSWSSLRATEQTRKYGPYFLAKLAELDKDTLLNNRTHFLSAWLTSLVERDSRLKFQNQLTTTLLKVNSEDVLLQNLPFVAASRDRILAIPLAELRERRLALLSSILSNMRNHFHDTIRNNPHVVQEVRSEYASFLKQMMAAMKTNFHELQQEETIVRGTYVEFVHKLVEFLQEYTSDICPVDPFFTDSNIFPLPANDPKYVVGRLKGYGAKFADPKVMKQLASFLLNVSSRAAIDGEQSYLTEQLTTAMSSTYETGDSARPTLRNMLLQGIFPSYIQASITTPCGWILARPILHACANMFSGFMYDFSATNQGSSDAALQLLSTTLFTLRETISVLSIHPEHLQHSHVLRTVAAIFRVVTSMMPSLDYILRHTKHDTTAVENIVYFKMLTVFVAQTIFGHADTNPPSDPEEQTQIPVTYAEIRNFCHKQLDDLSKTWKRDGDHYYVRLHGSDWKVVEVGIRTIGQERDDVIIAIEEFHTVLGRMKALGNSHS</sequence>
<feature type="compositionally biased region" description="Acidic residues" evidence="1">
    <location>
        <begin position="744"/>
        <end position="753"/>
    </location>
</feature>
<dbReference type="PANTHER" id="PTHR28122:SF1">
    <property type="entry name" value="E3 UBIQUITIN-PROTEIN LIGASE SUBSTRATE RECEPTOR MMS22"/>
    <property type="match status" value="1"/>
</dbReference>
<dbReference type="OrthoDB" id="2386201at2759"/>
<evidence type="ECO:0000313" key="3">
    <source>
        <dbReference type="Proteomes" id="UP000800235"/>
    </source>
</evidence>
<dbReference type="Proteomes" id="UP000800235">
    <property type="component" value="Unassembled WGS sequence"/>
</dbReference>
<dbReference type="InterPro" id="IPR019021">
    <property type="entry name" value="Mms22"/>
</dbReference>
<dbReference type="EMBL" id="MU007018">
    <property type="protein sequence ID" value="KAF2433972.1"/>
    <property type="molecule type" value="Genomic_DNA"/>
</dbReference>
<dbReference type="GO" id="GO:0005634">
    <property type="term" value="C:nucleus"/>
    <property type="evidence" value="ECO:0007669"/>
    <property type="project" value="InterPro"/>
</dbReference>
<comment type="caution">
    <text evidence="2">The sequence shown here is derived from an EMBL/GenBank/DDBJ whole genome shotgun (WGS) entry which is preliminary data.</text>
</comment>
<accession>A0A9P4U2H8</accession>
<gene>
    <name evidence="2" type="ORF">EJ08DRAFT_646860</name>
</gene>
<dbReference type="GO" id="GO:0035361">
    <property type="term" value="C:Cul8-RING ubiquitin ligase complex"/>
    <property type="evidence" value="ECO:0007669"/>
    <property type="project" value="TreeGrafter"/>
</dbReference>
<proteinExistence type="predicted"/>
<dbReference type="GO" id="GO:0000724">
    <property type="term" value="P:double-strand break repair via homologous recombination"/>
    <property type="evidence" value="ECO:0007669"/>
    <property type="project" value="TreeGrafter"/>
</dbReference>
<evidence type="ECO:0000313" key="2">
    <source>
        <dbReference type="EMBL" id="KAF2433972.1"/>
    </source>
</evidence>
<feature type="compositionally biased region" description="Basic residues" evidence="1">
    <location>
        <begin position="10"/>
        <end position="20"/>
    </location>
</feature>
<protein>
    <submittedName>
        <fullName evidence="2">Uncharacterized protein</fullName>
    </submittedName>
</protein>
<keyword evidence="3" id="KW-1185">Reference proteome</keyword>
<name>A0A9P4U2H8_9PEZI</name>
<dbReference type="Pfam" id="PF09462">
    <property type="entry name" value="Mus7"/>
    <property type="match status" value="1"/>
</dbReference>
<dbReference type="GO" id="GO:0031297">
    <property type="term" value="P:replication fork processing"/>
    <property type="evidence" value="ECO:0007669"/>
    <property type="project" value="InterPro"/>
</dbReference>